<accession>A0ABX0BR63</accession>
<gene>
    <name evidence="2" type="ORF">G3I59_20200</name>
</gene>
<keyword evidence="3" id="KW-1185">Reference proteome</keyword>
<evidence type="ECO:0000256" key="1">
    <source>
        <dbReference type="SAM" id="MobiDB-lite"/>
    </source>
</evidence>
<feature type="region of interest" description="Disordered" evidence="1">
    <location>
        <begin position="62"/>
        <end position="85"/>
    </location>
</feature>
<organism evidence="2 3">
    <name type="scientific">Amycolatopsis rubida</name>
    <dbReference type="NCBI Taxonomy" id="112413"/>
    <lineage>
        <taxon>Bacteria</taxon>
        <taxon>Bacillati</taxon>
        <taxon>Actinomycetota</taxon>
        <taxon>Actinomycetes</taxon>
        <taxon>Pseudonocardiales</taxon>
        <taxon>Pseudonocardiaceae</taxon>
        <taxon>Amycolatopsis</taxon>
    </lineage>
</organism>
<feature type="compositionally biased region" description="Low complexity" evidence="1">
    <location>
        <begin position="126"/>
        <end position="135"/>
    </location>
</feature>
<feature type="region of interest" description="Disordered" evidence="1">
    <location>
        <begin position="1"/>
        <end position="22"/>
    </location>
</feature>
<feature type="region of interest" description="Disordered" evidence="1">
    <location>
        <begin position="100"/>
        <end position="135"/>
    </location>
</feature>
<dbReference type="Proteomes" id="UP000470404">
    <property type="component" value="Unassembled WGS sequence"/>
</dbReference>
<feature type="compositionally biased region" description="Low complexity" evidence="1">
    <location>
        <begin position="8"/>
        <end position="22"/>
    </location>
</feature>
<name>A0ABX0BR63_9PSEU</name>
<reference evidence="2 3" key="1">
    <citation type="submission" date="2020-01" db="EMBL/GenBank/DDBJ databases">
        <title>Insect and environment-associated Actinomycetes.</title>
        <authorList>
            <person name="Currrie C."/>
            <person name="Chevrette M."/>
            <person name="Carlson C."/>
            <person name="Stubbendieck R."/>
            <person name="Wendt-Pienkowski E."/>
        </authorList>
    </citation>
    <scope>NUCLEOTIDE SEQUENCE [LARGE SCALE GENOMIC DNA]</scope>
    <source>
        <strain evidence="2 3">SID8386</strain>
    </source>
</reference>
<evidence type="ECO:0000313" key="2">
    <source>
        <dbReference type="EMBL" id="NEC57856.1"/>
    </source>
</evidence>
<dbReference type="EMBL" id="JAAGNC010000094">
    <property type="protein sequence ID" value="NEC57856.1"/>
    <property type="molecule type" value="Genomic_DNA"/>
</dbReference>
<dbReference type="RefSeq" id="WP_163069782.1">
    <property type="nucleotide sequence ID" value="NZ_JAAGNC010000094.1"/>
</dbReference>
<proteinExistence type="predicted"/>
<sequence length="170" mass="18648">MARLTNCSTSWSSRPSKPVSSTDLDGRCFWDACIGEAIGAWELATVIVVGVGALWAAKHPPRISLPSPRLGSGRPAASSSSRARVSDINEALHLRTMRMAQPRKPKPKIFPSKKTAKKAAKRDAATAKGAAGTGGTCSAKNHVHCDYYKNAKDRRRGYRNRRTHTTHYYW</sequence>
<evidence type="ECO:0000313" key="3">
    <source>
        <dbReference type="Proteomes" id="UP000470404"/>
    </source>
</evidence>
<comment type="caution">
    <text evidence="2">The sequence shown here is derived from an EMBL/GenBank/DDBJ whole genome shotgun (WGS) entry which is preliminary data.</text>
</comment>
<feature type="compositionally biased region" description="Low complexity" evidence="1">
    <location>
        <begin position="72"/>
        <end position="83"/>
    </location>
</feature>
<protein>
    <submittedName>
        <fullName evidence="2">Uncharacterized protein</fullName>
    </submittedName>
</protein>